<evidence type="ECO:0000256" key="9">
    <source>
        <dbReference type="ARBA" id="ARBA00023136"/>
    </source>
</evidence>
<dbReference type="GO" id="GO:0005886">
    <property type="term" value="C:plasma membrane"/>
    <property type="evidence" value="ECO:0007669"/>
    <property type="project" value="UniProtKB-SubCell"/>
</dbReference>
<evidence type="ECO:0000313" key="12">
    <source>
        <dbReference type="Proteomes" id="UP000305888"/>
    </source>
</evidence>
<keyword evidence="8" id="KW-1278">Translocase</keyword>
<dbReference type="SUPFAM" id="SSF52540">
    <property type="entry name" value="P-loop containing nucleoside triphosphate hydrolases"/>
    <property type="match status" value="2"/>
</dbReference>
<evidence type="ECO:0000256" key="7">
    <source>
        <dbReference type="ARBA" id="ARBA00022840"/>
    </source>
</evidence>
<dbReference type="CDD" id="cd03215">
    <property type="entry name" value="ABC_Carb_Monos_II"/>
    <property type="match status" value="1"/>
</dbReference>
<dbReference type="InterPro" id="IPR027417">
    <property type="entry name" value="P-loop_NTPase"/>
</dbReference>
<keyword evidence="6" id="KW-0547">Nucleotide-binding</keyword>
<keyword evidence="5" id="KW-0677">Repeat</keyword>
<reference evidence="11 12" key="1">
    <citation type="submission" date="2019-06" db="EMBL/GenBank/DDBJ databases">
        <title>Genome sequence of Rhodobacteraceae bacterium D4M1.</title>
        <authorList>
            <person name="Cao J."/>
        </authorList>
    </citation>
    <scope>NUCLEOTIDE SEQUENCE [LARGE SCALE GENOMIC DNA]</scope>
    <source>
        <strain evidence="11 12">D4M1</strain>
        <plasmid evidence="12">pd4m1a</plasmid>
    </source>
</reference>
<keyword evidence="7 11" id="KW-0067">ATP-binding</keyword>
<keyword evidence="11" id="KW-0614">Plasmid</keyword>
<dbReference type="CDD" id="cd03216">
    <property type="entry name" value="ABC_Carb_Monos_I"/>
    <property type="match status" value="1"/>
</dbReference>
<comment type="subcellular location">
    <subcellularLocation>
        <location evidence="1">Cell membrane</location>
        <topology evidence="1">Peripheral membrane protein</topology>
    </subcellularLocation>
</comment>
<gene>
    <name evidence="11" type="ORF">FDP22_19950</name>
</gene>
<sequence>MSLLSIRGLTKAYPGVIANSDVSFEVAPGEVHALLGENGAGKSTLVKTIFGLVRPDAGEMTLSGRPYAPARPGDARAAGVAMVFQHFSLFEAMSVAENIALGMEARQAGRDLPARIRSVSAQYGLPLDPDRLVGDLSVGERQRVEIVRCLLQEPRLLIMDEPTSVLTPQEVEVLFATLRKLSAEGVAILYISHKLEEIRSLCDRATILRGGRVVGSCVPAEETAKSLAEAMIGSALAQPVAKSHAVGGAVLQLAGLSLPSPDPFGTTLRDVSLTLCKGEILGIGGVAGNGQEELQAALSGERAVAPGMIVLRGQEIGALGPNRRRALGLCTAPEERLGHAAAPEMTLTENALLTGLTRQCLAQGGFVKWQATTGFAEAVVRRFDVRTPGVDHAARALSGGNLQKFVVGREVLQNPEVLVVNQPTWGVDAAAAAAIRAALVSLAAGGAAVIVISQDLDELMEISDRLSVLAGGRLSEPRPAGSLGIDEIGLMMGGSTVRAAQ</sequence>
<dbReference type="GO" id="GO:0016887">
    <property type="term" value="F:ATP hydrolysis activity"/>
    <property type="evidence" value="ECO:0007669"/>
    <property type="project" value="InterPro"/>
</dbReference>
<dbReference type="EMBL" id="CP040819">
    <property type="protein sequence ID" value="QDL94133.1"/>
    <property type="molecule type" value="Genomic_DNA"/>
</dbReference>
<dbReference type="Gene3D" id="3.40.50.300">
    <property type="entry name" value="P-loop containing nucleotide triphosphate hydrolases"/>
    <property type="match status" value="2"/>
</dbReference>
<evidence type="ECO:0000313" key="11">
    <source>
        <dbReference type="EMBL" id="QDL94133.1"/>
    </source>
</evidence>
<evidence type="ECO:0000256" key="4">
    <source>
        <dbReference type="ARBA" id="ARBA00022597"/>
    </source>
</evidence>
<keyword evidence="3" id="KW-1003">Cell membrane</keyword>
<feature type="domain" description="ABC transporter" evidence="10">
    <location>
        <begin position="251"/>
        <end position="496"/>
    </location>
</feature>
<dbReference type="RefSeq" id="WP_138577953.1">
    <property type="nucleotide sequence ID" value="NZ_CP040819.1"/>
</dbReference>
<dbReference type="SMART" id="SM00382">
    <property type="entry name" value="AAA"/>
    <property type="match status" value="1"/>
</dbReference>
<dbReference type="Pfam" id="PF00005">
    <property type="entry name" value="ABC_tran"/>
    <property type="match status" value="2"/>
</dbReference>
<feature type="domain" description="ABC transporter" evidence="10">
    <location>
        <begin position="4"/>
        <end position="235"/>
    </location>
</feature>
<evidence type="ECO:0000256" key="6">
    <source>
        <dbReference type="ARBA" id="ARBA00022741"/>
    </source>
</evidence>
<dbReference type="PROSITE" id="PS00211">
    <property type="entry name" value="ABC_TRANSPORTER_1"/>
    <property type="match status" value="2"/>
</dbReference>
<dbReference type="FunFam" id="3.40.50.300:FF:000127">
    <property type="entry name" value="Ribose import ATP-binding protein RbsA"/>
    <property type="match status" value="1"/>
</dbReference>
<evidence type="ECO:0000256" key="8">
    <source>
        <dbReference type="ARBA" id="ARBA00022967"/>
    </source>
</evidence>
<dbReference type="OrthoDB" id="9805029at2"/>
<dbReference type="KEGG" id="ppru:FDP22_19950"/>
<keyword evidence="12" id="KW-1185">Reference proteome</keyword>
<evidence type="ECO:0000256" key="1">
    <source>
        <dbReference type="ARBA" id="ARBA00004202"/>
    </source>
</evidence>
<proteinExistence type="predicted"/>
<dbReference type="InterPro" id="IPR017871">
    <property type="entry name" value="ABC_transporter-like_CS"/>
</dbReference>
<evidence type="ECO:0000256" key="2">
    <source>
        <dbReference type="ARBA" id="ARBA00022448"/>
    </source>
</evidence>
<dbReference type="GO" id="GO:0005524">
    <property type="term" value="F:ATP binding"/>
    <property type="evidence" value="ECO:0007669"/>
    <property type="project" value="UniProtKB-KW"/>
</dbReference>
<keyword evidence="9" id="KW-0472">Membrane</keyword>
<dbReference type="InterPro" id="IPR050107">
    <property type="entry name" value="ABC_carbohydrate_import_ATPase"/>
</dbReference>
<evidence type="ECO:0000256" key="5">
    <source>
        <dbReference type="ARBA" id="ARBA00022737"/>
    </source>
</evidence>
<keyword evidence="4" id="KW-0762">Sugar transport</keyword>
<dbReference type="AlphaFoldDB" id="A0A5B8G594"/>
<dbReference type="PANTHER" id="PTHR43790">
    <property type="entry name" value="CARBOHYDRATE TRANSPORT ATP-BINDING PROTEIN MG119-RELATED"/>
    <property type="match status" value="1"/>
</dbReference>
<dbReference type="PROSITE" id="PS50893">
    <property type="entry name" value="ABC_TRANSPORTER_2"/>
    <property type="match status" value="2"/>
</dbReference>
<accession>A0A5B8G594</accession>
<keyword evidence="2" id="KW-0813">Transport</keyword>
<dbReference type="InterPro" id="IPR003439">
    <property type="entry name" value="ABC_transporter-like_ATP-bd"/>
</dbReference>
<evidence type="ECO:0000256" key="3">
    <source>
        <dbReference type="ARBA" id="ARBA00022475"/>
    </source>
</evidence>
<dbReference type="PANTHER" id="PTHR43790:SF4">
    <property type="entry name" value="GUANOSINE IMPORT ATP-BINDING PROTEIN NUPO"/>
    <property type="match status" value="1"/>
</dbReference>
<name>A0A5B8G594_9RHOB</name>
<protein>
    <submittedName>
        <fullName evidence="11">ABC transporter ATP-binding protein</fullName>
    </submittedName>
</protein>
<dbReference type="InterPro" id="IPR003593">
    <property type="entry name" value="AAA+_ATPase"/>
</dbReference>
<dbReference type="Proteomes" id="UP000305888">
    <property type="component" value="Plasmid pD4M1A"/>
</dbReference>
<geneLocation type="plasmid" evidence="12">
    <name>pd4m1a</name>
</geneLocation>
<evidence type="ECO:0000259" key="10">
    <source>
        <dbReference type="PROSITE" id="PS50893"/>
    </source>
</evidence>
<organism evidence="11 12">
    <name type="scientific">Paroceanicella profunda</name>
    <dbReference type="NCBI Taxonomy" id="2579971"/>
    <lineage>
        <taxon>Bacteria</taxon>
        <taxon>Pseudomonadati</taxon>
        <taxon>Pseudomonadota</taxon>
        <taxon>Alphaproteobacteria</taxon>
        <taxon>Rhodobacterales</taxon>
        <taxon>Paracoccaceae</taxon>
        <taxon>Paroceanicella</taxon>
    </lineage>
</organism>